<dbReference type="InterPro" id="IPR051407">
    <property type="entry name" value="Bact_OM_lipoprot/Surf_antigen"/>
</dbReference>
<evidence type="ECO:0000259" key="4">
    <source>
        <dbReference type="Pfam" id="PF05433"/>
    </source>
</evidence>
<feature type="transmembrane region" description="Helical" evidence="3">
    <location>
        <begin position="15"/>
        <end position="36"/>
    </location>
</feature>
<keyword evidence="3" id="KW-1133">Transmembrane helix</keyword>
<keyword evidence="2 3" id="KW-0472">Membrane</keyword>
<proteinExistence type="predicted"/>
<name>A0A8I1SVF6_THIA3</name>
<dbReference type="AlphaFoldDB" id="A0A8I1SVF6"/>
<dbReference type="Pfam" id="PF05433">
    <property type="entry name" value="Rick_17kDa_Anti"/>
    <property type="match status" value="1"/>
</dbReference>
<protein>
    <submittedName>
        <fullName evidence="5">Glycine zipper 2TM domain-containing protein</fullName>
    </submittedName>
</protein>
<evidence type="ECO:0000256" key="1">
    <source>
        <dbReference type="ARBA" id="ARBA00004370"/>
    </source>
</evidence>
<evidence type="ECO:0000313" key="6">
    <source>
        <dbReference type="Proteomes" id="UP000664800"/>
    </source>
</evidence>
<dbReference type="EMBL" id="JAFKMR010000015">
    <property type="protein sequence ID" value="MBN8744127.1"/>
    <property type="molecule type" value="Genomic_DNA"/>
</dbReference>
<comment type="caution">
    <text evidence="5">The sequence shown here is derived from an EMBL/GenBank/DDBJ whole genome shotgun (WGS) entry which is preliminary data.</text>
</comment>
<comment type="subcellular location">
    <subcellularLocation>
        <location evidence="1">Membrane</location>
    </subcellularLocation>
</comment>
<dbReference type="Proteomes" id="UP000664800">
    <property type="component" value="Unassembled WGS sequence"/>
</dbReference>
<keyword evidence="3" id="KW-0812">Transmembrane</keyword>
<reference evidence="5" key="1">
    <citation type="submission" date="2021-02" db="EMBL/GenBank/DDBJ databases">
        <title>Thiocyanate and organic carbon inputs drive convergent selection for specific autotrophic Afipia and Thiobacillus strains within complex microbiomes.</title>
        <authorList>
            <person name="Huddy R.J."/>
            <person name="Sachdeva R."/>
            <person name="Kadzinga F."/>
            <person name="Kantor R.S."/>
            <person name="Harrison S.T.L."/>
            <person name="Banfield J.F."/>
        </authorList>
    </citation>
    <scope>NUCLEOTIDE SEQUENCE</scope>
    <source>
        <strain evidence="5">SCN18_13_7_16_R3_B_64_19</strain>
    </source>
</reference>
<accession>A0A8I1SVF6</accession>
<dbReference type="GO" id="GO:0019867">
    <property type="term" value="C:outer membrane"/>
    <property type="evidence" value="ECO:0007669"/>
    <property type="project" value="InterPro"/>
</dbReference>
<feature type="domain" description="Glycine zipper 2TM" evidence="4">
    <location>
        <begin position="166"/>
        <end position="205"/>
    </location>
</feature>
<sequence length="253" mass="25076">MSSIPPQGPATTGKGVWIAVFVMGAVIVALLAAVLYKLSDSSGSKPEVAAASAVAVPTKPLAAASQPASAPVVATGLAPRSAAESAQAPAPQPVVKQPVVAPQPSRVAQQTAAPQTFAPQQFAPQQVAPQTAPIPAAPQQPVCNNCGTVTAVTPVQVQSQQTNPVGVIAGGLIGGILGNQVGGGDGRKLATVAGAIGGGLAGNEIAKRVDAQTVYNVQVRLDNGQVQTMQLKVAPPVGQRVQIGADGGLNPIQ</sequence>
<evidence type="ECO:0000313" key="5">
    <source>
        <dbReference type="EMBL" id="MBN8744127.1"/>
    </source>
</evidence>
<gene>
    <name evidence="5" type="ORF">J0I24_07425</name>
</gene>
<dbReference type="PANTHER" id="PTHR35603">
    <property type="match status" value="1"/>
</dbReference>
<dbReference type="PANTHER" id="PTHR35603:SF2">
    <property type="entry name" value="OUTER MEMBRANE LIPOPROTEIN"/>
    <property type="match status" value="1"/>
</dbReference>
<dbReference type="InterPro" id="IPR008816">
    <property type="entry name" value="Gly_zipper_2TM_dom"/>
</dbReference>
<dbReference type="RefSeq" id="WP_276729571.1">
    <property type="nucleotide sequence ID" value="NZ_JAFKMR010000015.1"/>
</dbReference>
<evidence type="ECO:0000256" key="3">
    <source>
        <dbReference type="SAM" id="Phobius"/>
    </source>
</evidence>
<organism evidence="5 6">
    <name type="scientific">Thiomonas arsenitoxydans (strain DSM 22701 / CIP 110005 / 3As)</name>
    <dbReference type="NCBI Taxonomy" id="426114"/>
    <lineage>
        <taxon>Bacteria</taxon>
        <taxon>Pseudomonadati</taxon>
        <taxon>Pseudomonadota</taxon>
        <taxon>Betaproteobacteria</taxon>
        <taxon>Burkholderiales</taxon>
        <taxon>Thiomonas</taxon>
    </lineage>
</organism>
<evidence type="ECO:0000256" key="2">
    <source>
        <dbReference type="ARBA" id="ARBA00023136"/>
    </source>
</evidence>